<name>A0ABU3KLC4_9BURK</name>
<keyword evidence="5" id="KW-1185">Reference proteome</keyword>
<dbReference type="InterPro" id="IPR019734">
    <property type="entry name" value="TPR_rpt"/>
</dbReference>
<dbReference type="InterPro" id="IPR011990">
    <property type="entry name" value="TPR-like_helical_dom_sf"/>
</dbReference>
<feature type="repeat" description="TPR" evidence="3">
    <location>
        <begin position="78"/>
        <end position="111"/>
    </location>
</feature>
<dbReference type="Gene3D" id="3.40.50.2000">
    <property type="entry name" value="Glycogen Phosphorylase B"/>
    <property type="match status" value="3"/>
</dbReference>
<dbReference type="Pfam" id="PF14559">
    <property type="entry name" value="TPR_19"/>
    <property type="match status" value="1"/>
</dbReference>
<evidence type="ECO:0000256" key="2">
    <source>
        <dbReference type="ARBA" id="ARBA00022803"/>
    </source>
</evidence>
<dbReference type="Pfam" id="PF13432">
    <property type="entry name" value="TPR_16"/>
    <property type="match status" value="3"/>
</dbReference>
<dbReference type="RefSeq" id="WP_313874167.1">
    <property type="nucleotide sequence ID" value="NZ_JAVBIK010000001.1"/>
</dbReference>
<evidence type="ECO:0000313" key="4">
    <source>
        <dbReference type="EMBL" id="MDT7518408.1"/>
    </source>
</evidence>
<evidence type="ECO:0000313" key="5">
    <source>
        <dbReference type="Proteomes" id="UP001321700"/>
    </source>
</evidence>
<reference evidence="4 5" key="1">
    <citation type="submission" date="2023-08" db="EMBL/GenBank/DDBJ databases">
        <title>Rhodoferax potami sp. nov. and Rhodoferax mekongensis sp. nov., isolated from the Mekong River in Thailand.</title>
        <authorList>
            <person name="Kitikhun S."/>
            <person name="Charoenyingcharoen P."/>
            <person name="Siriarchawattana P."/>
            <person name="Likhitrattanapisal S."/>
            <person name="Nilsakha T."/>
            <person name="Chanpet A."/>
            <person name="Rattanawaree P."/>
            <person name="Ingsriswang S."/>
        </authorList>
    </citation>
    <scope>NUCLEOTIDE SEQUENCE [LARGE SCALE GENOMIC DNA]</scope>
    <source>
        <strain evidence="4 5">TBRC 17660</strain>
    </source>
</reference>
<proteinExistence type="predicted"/>
<keyword evidence="2 3" id="KW-0802">TPR repeat</keyword>
<protein>
    <submittedName>
        <fullName evidence="4">Tetratricopeptide repeat protein</fullName>
    </submittedName>
</protein>
<feature type="repeat" description="TPR" evidence="3">
    <location>
        <begin position="1074"/>
        <end position="1107"/>
    </location>
</feature>
<keyword evidence="1" id="KW-0677">Repeat</keyword>
<accession>A0ABU3KLC4</accession>
<dbReference type="PROSITE" id="PS50293">
    <property type="entry name" value="TPR_REGION"/>
    <property type="match status" value="1"/>
</dbReference>
<dbReference type="PROSITE" id="PS50005">
    <property type="entry name" value="TPR"/>
    <property type="match status" value="4"/>
</dbReference>
<comment type="caution">
    <text evidence="4">The sequence shown here is derived from an EMBL/GenBank/DDBJ whole genome shotgun (WGS) entry which is preliminary data.</text>
</comment>
<evidence type="ECO:0000256" key="1">
    <source>
        <dbReference type="ARBA" id="ARBA00022737"/>
    </source>
</evidence>
<dbReference type="PROSITE" id="PS50096">
    <property type="entry name" value="IQ"/>
    <property type="match status" value="1"/>
</dbReference>
<feature type="repeat" description="TPR" evidence="3">
    <location>
        <begin position="44"/>
        <end position="77"/>
    </location>
</feature>
<dbReference type="Proteomes" id="UP001321700">
    <property type="component" value="Unassembled WGS sequence"/>
</dbReference>
<dbReference type="PANTHER" id="PTHR44858">
    <property type="entry name" value="TETRATRICOPEPTIDE REPEAT PROTEIN 6"/>
    <property type="match status" value="1"/>
</dbReference>
<dbReference type="SUPFAM" id="SSF48452">
    <property type="entry name" value="TPR-like"/>
    <property type="match status" value="3"/>
</dbReference>
<dbReference type="SMART" id="SM00028">
    <property type="entry name" value="TPR"/>
    <property type="match status" value="14"/>
</dbReference>
<dbReference type="SUPFAM" id="SSF53756">
    <property type="entry name" value="UDP-Glycosyltransferase/glycogen phosphorylase"/>
    <property type="match status" value="3"/>
</dbReference>
<gene>
    <name evidence="4" type="ORF">RAE19_06755</name>
</gene>
<dbReference type="EMBL" id="JAVBIK010000001">
    <property type="protein sequence ID" value="MDT7518408.1"/>
    <property type="molecule type" value="Genomic_DNA"/>
</dbReference>
<organism evidence="4 5">
    <name type="scientific">Rhodoferax potami</name>
    <dbReference type="NCBI Taxonomy" id="3068338"/>
    <lineage>
        <taxon>Bacteria</taxon>
        <taxon>Pseudomonadati</taxon>
        <taxon>Pseudomonadota</taxon>
        <taxon>Betaproteobacteria</taxon>
        <taxon>Burkholderiales</taxon>
        <taxon>Comamonadaceae</taxon>
        <taxon>Rhodoferax</taxon>
    </lineage>
</organism>
<dbReference type="PANTHER" id="PTHR44858:SF1">
    <property type="entry name" value="UDP-N-ACETYLGLUCOSAMINE--PEPTIDE N-ACETYLGLUCOSAMINYLTRANSFERASE SPINDLY-RELATED"/>
    <property type="match status" value="1"/>
</dbReference>
<feature type="repeat" description="TPR" evidence="3">
    <location>
        <begin position="1108"/>
        <end position="1141"/>
    </location>
</feature>
<dbReference type="InterPro" id="IPR050498">
    <property type="entry name" value="Ycf3"/>
</dbReference>
<sequence>MAGRQSKQDTDALFSQALSLQSAGRGDAAREAYSAVLALEPEHANALNNLGILHNSAGQHEEALALFERLVQATPHDARAHANRGVALKALSQWEAAEQAYHAALKADPAFHSAHNNLGNLHYARGDFAKSLTHFEAACAQQTRNPDYRFMLAKCLLELRQMARARAELEQVLRAEPGHADAWGTLARWQGERHCMPEALACFERGIAVRPDYAGLIYNRGLARLLAGDLPGGFADYERRFDVPDFPSKRLQTTKPLWQGQPLPDQTLLIHAEQGLGDTLQFLRYIALLPKPIKRVLLLIQESLTSLPVLPAHVELVHEGAPTPHFDVVCPLLSLPHLLGPQLPGTDALNIPQTIPYLALDHVRSAGWESHFAHSGLRVGLVWAGNPSHKNDANRSVDFAALAPLWSLEGVHFYSFQVGARSADLDSLTPEQRAKVTDMAPLLQNFGDTAAALVHVDLLVCVDTSICHVAGALGIPVWLLIPWMPDWRWLLHREDSPWYPSLRILRQPAYRDWDSVLHTLGKDLKELAHPQSAGGKRRQQATHALVEQGRVLLERNEPALARPAFWQALRECPTHARAASALAIAAFRAGDTHAALMLGARACRQSPNDPENWSNCGAYLKAVGDLPATLACFERGIAVRPDYAGLIYNRGLARLLAGDLPGGFADYERRFDVPDFPSKRLQTTKPLWQGQPLPDQTLLIHAEQGLGDTLQFLRYIALLPKPIKRVLLLIQESLTSLPVLPAHVELVHEGAPTPHFDVVCPLLSLPHLLGPQLPGTDALNIPQTIPYLALDHVRSAGWESHFAHSGLRVGLVWAGNPSHKNDANRSVDFAALAPLWSLEGVHFYSFQVGARSADLDSLTPEQRAKVTDMAPLLQNFGDTAAALVHVDLLVCVDTSICHVAGALGIPVWLLIPWMPDWRWLLHREDSPWYPSLRILRQPAYRDWDSVLHTLGKDLKELAHPQSAGGKRRQQATHALVEQGRVLLERNEPALARPAFWQALRECPTHARAASALAIAAFRAGDTHAALMLGARACRQSPNDPENWSNTGAFFKAAGDLQRALQCQLTAVQRAPGSPQAQANLGNTLGALHRWPEALEATRKAVALVPGSSEYVYNLGIALKENGHFEDALSAFRKAQQMAGGHVRAALHESLLELLTGDLAAGWRHYESRWAQPDAKEVRHFAQPLWTGQDIAGQTILVHAEQGFGDTFQFLRYLPLLAARGAKVLLVVQSDVESLAERVQGLAQLVPNGSELPPFDWQCPLLSLPMAFGTVLKTVPAPIPYLSASPERITTWREKLGPARAYRVALVWAGRPTHGNDANRSLALHHLAALLQLEGVEILSVQKGEAVEQIKALTPGCRLHNLSPEIQSFEDTAAILVEVDELVTVDTSVAHLAGGLGCQVRVLLPLIPDWRWLLSRADSPWYPTARLYRQTARGAWAEPVAALVADVANAARAHRPETP</sequence>
<evidence type="ECO:0000256" key="3">
    <source>
        <dbReference type="PROSITE-ProRule" id="PRU00339"/>
    </source>
</evidence>
<dbReference type="Gene3D" id="1.25.40.10">
    <property type="entry name" value="Tetratricopeptide repeat domain"/>
    <property type="match status" value="4"/>
</dbReference>